<sequence>MAPTCERWDDLRPRDKQYSVVRFDERASPTDPAFATKQSEVDHPNDAPDECPAAAEELVVYDRIGRMVKRTDGSVAPSVLF</sequence>
<dbReference type="Proteomes" id="UP000198902">
    <property type="component" value="Unassembled WGS sequence"/>
</dbReference>
<keyword evidence="3" id="KW-1185">Reference proteome</keyword>
<dbReference type="AlphaFoldDB" id="A0A0D6JKZ0"/>
<evidence type="ECO:0000313" key="3">
    <source>
        <dbReference type="Proteomes" id="UP000198902"/>
    </source>
</evidence>
<dbReference type="OrthoDB" id="287125at2157"/>
<dbReference type="RefSeq" id="WP_007275612.1">
    <property type="nucleotide sequence ID" value="NZ_CABLRR010000001.1"/>
</dbReference>
<accession>A0A0D6JKZ0</accession>
<reference evidence="3" key="1">
    <citation type="submission" date="2015-03" db="EMBL/GenBank/DDBJ databases">
        <authorList>
            <person name="Urmite Genomes"/>
        </authorList>
    </citation>
    <scope>NUCLEOTIDE SEQUENCE [LARGE SCALE GENOMIC DNA]</scope>
    <source>
        <strain evidence="3">Arc-Hr</strain>
    </source>
</reference>
<protein>
    <submittedName>
        <fullName evidence="2">Uncharacterized protein</fullName>
    </submittedName>
</protein>
<dbReference type="EMBL" id="CSTE01000001">
    <property type="protein sequence ID" value="CQR48567.1"/>
    <property type="molecule type" value="Genomic_DNA"/>
</dbReference>
<organism evidence="2 3">
    <name type="scientific">Haloferax massiliensis</name>
    <dbReference type="NCBI Taxonomy" id="1476858"/>
    <lineage>
        <taxon>Archaea</taxon>
        <taxon>Methanobacteriati</taxon>
        <taxon>Methanobacteriota</taxon>
        <taxon>Stenosarchaea group</taxon>
        <taxon>Halobacteria</taxon>
        <taxon>Halobacteriales</taxon>
        <taxon>Haloferacaceae</taxon>
        <taxon>Haloferax</taxon>
    </lineage>
</organism>
<feature type="region of interest" description="Disordered" evidence="1">
    <location>
        <begin position="20"/>
        <end position="50"/>
    </location>
</feature>
<evidence type="ECO:0000256" key="1">
    <source>
        <dbReference type="SAM" id="MobiDB-lite"/>
    </source>
</evidence>
<evidence type="ECO:0000313" key="2">
    <source>
        <dbReference type="EMBL" id="CQR48567.1"/>
    </source>
</evidence>
<proteinExistence type="predicted"/>
<gene>
    <name evidence="2" type="ORF">BN996_00013</name>
</gene>
<name>A0A0D6JKZ0_9EURY</name>